<evidence type="ECO:0000259" key="1">
    <source>
        <dbReference type="PROSITE" id="PS50994"/>
    </source>
</evidence>
<comment type="caution">
    <text evidence="2">The sequence shown here is derived from an EMBL/GenBank/DDBJ whole genome shotgun (WGS) entry which is preliminary data.</text>
</comment>
<evidence type="ECO:0000313" key="3">
    <source>
        <dbReference type="Proteomes" id="UP001589710"/>
    </source>
</evidence>
<gene>
    <name evidence="2" type="ORF">ACFFTL_06010</name>
</gene>
<organism evidence="2 3">
    <name type="scientific">Streptomyces yanii</name>
    <dbReference type="NCBI Taxonomy" id="78510"/>
    <lineage>
        <taxon>Bacteria</taxon>
        <taxon>Bacillati</taxon>
        <taxon>Actinomycetota</taxon>
        <taxon>Actinomycetes</taxon>
        <taxon>Kitasatosporales</taxon>
        <taxon>Streptomycetaceae</taxon>
        <taxon>Streptomyces</taxon>
    </lineage>
</organism>
<name>A0ABV5R234_9ACTN</name>
<sequence>MYALVFLEHGTRRLRMAGVTAHPTGSWAVQQSRPLAVELGVRSDSLSFLVRDRDAKYTVSFDAAFTAGGIEVVRTAPRAPRMNAHCERVIGTLRREVLDHLLIWNETHARHVLDAYARHYNQHRPHQARGQLPPLAQEHPAPVTGLTAHRLRRTRVLDSVINEYHYAA</sequence>
<dbReference type="Pfam" id="PF13683">
    <property type="entry name" value="rve_3"/>
    <property type="match status" value="1"/>
</dbReference>
<dbReference type="SUPFAM" id="SSF53098">
    <property type="entry name" value="Ribonuclease H-like"/>
    <property type="match status" value="1"/>
</dbReference>
<dbReference type="InterPro" id="IPR012337">
    <property type="entry name" value="RNaseH-like_sf"/>
</dbReference>
<reference evidence="2 3" key="1">
    <citation type="submission" date="2024-09" db="EMBL/GenBank/DDBJ databases">
        <authorList>
            <person name="Sun Q."/>
            <person name="Mori K."/>
        </authorList>
    </citation>
    <scope>NUCLEOTIDE SEQUENCE [LARGE SCALE GENOMIC DNA]</scope>
    <source>
        <strain evidence="2 3">JCM 3331</strain>
    </source>
</reference>
<proteinExistence type="predicted"/>
<dbReference type="InterPro" id="IPR036397">
    <property type="entry name" value="RNaseH_sf"/>
</dbReference>
<protein>
    <submittedName>
        <fullName evidence="2">Transposase</fullName>
    </submittedName>
</protein>
<dbReference type="PROSITE" id="PS50994">
    <property type="entry name" value="INTEGRASE"/>
    <property type="match status" value="1"/>
</dbReference>
<dbReference type="InterPro" id="IPR001584">
    <property type="entry name" value="Integrase_cat-core"/>
</dbReference>
<dbReference type="Proteomes" id="UP001589710">
    <property type="component" value="Unassembled WGS sequence"/>
</dbReference>
<keyword evidence="3" id="KW-1185">Reference proteome</keyword>
<feature type="domain" description="Integrase catalytic" evidence="1">
    <location>
        <begin position="1"/>
        <end position="141"/>
    </location>
</feature>
<dbReference type="RefSeq" id="WP_345516195.1">
    <property type="nucleotide sequence ID" value="NZ_BAAAXD010000035.1"/>
</dbReference>
<evidence type="ECO:0000313" key="2">
    <source>
        <dbReference type="EMBL" id="MFB9571904.1"/>
    </source>
</evidence>
<dbReference type="Gene3D" id="3.30.420.10">
    <property type="entry name" value="Ribonuclease H-like superfamily/Ribonuclease H"/>
    <property type="match status" value="1"/>
</dbReference>
<dbReference type="EMBL" id="JBHMCG010000024">
    <property type="protein sequence ID" value="MFB9571904.1"/>
    <property type="molecule type" value="Genomic_DNA"/>
</dbReference>
<accession>A0ABV5R234</accession>